<protein>
    <submittedName>
        <fullName evidence="1">Uncharacterized protein</fullName>
    </submittedName>
</protein>
<proteinExistence type="predicted"/>
<name>A0AA86TB64_9FABA</name>
<gene>
    <name evidence="1" type="ORF">AYBTSS11_LOCUS22407</name>
</gene>
<dbReference type="EMBL" id="OY731404">
    <property type="protein sequence ID" value="CAJ1969719.1"/>
    <property type="molecule type" value="Genomic_DNA"/>
</dbReference>
<evidence type="ECO:0000313" key="2">
    <source>
        <dbReference type="Proteomes" id="UP001189624"/>
    </source>
</evidence>
<dbReference type="Gramene" id="rna-AYBTSS11_LOCUS22407">
    <property type="protein sequence ID" value="CAJ1969719.1"/>
    <property type="gene ID" value="gene-AYBTSS11_LOCUS22407"/>
</dbReference>
<dbReference type="AlphaFoldDB" id="A0AA86TB64"/>
<sequence>GKRLESRDISSAIRIVIPGGICNSQFFTMKGQRKLLLRACAVKLRKDLIFLTNLDS</sequence>
<accession>A0AA86TB64</accession>
<evidence type="ECO:0000313" key="1">
    <source>
        <dbReference type="EMBL" id="CAJ1969719.1"/>
    </source>
</evidence>
<keyword evidence="2" id="KW-1185">Reference proteome</keyword>
<dbReference type="Proteomes" id="UP001189624">
    <property type="component" value="Chromosome 7"/>
</dbReference>
<feature type="non-terminal residue" evidence="1">
    <location>
        <position position="1"/>
    </location>
</feature>
<reference evidence="1" key="1">
    <citation type="submission" date="2023-10" db="EMBL/GenBank/DDBJ databases">
        <authorList>
            <person name="Domelevo Entfellner J.-B."/>
        </authorList>
    </citation>
    <scope>NUCLEOTIDE SEQUENCE</scope>
</reference>
<organism evidence="1 2">
    <name type="scientific">Sphenostylis stenocarpa</name>
    <dbReference type="NCBI Taxonomy" id="92480"/>
    <lineage>
        <taxon>Eukaryota</taxon>
        <taxon>Viridiplantae</taxon>
        <taxon>Streptophyta</taxon>
        <taxon>Embryophyta</taxon>
        <taxon>Tracheophyta</taxon>
        <taxon>Spermatophyta</taxon>
        <taxon>Magnoliopsida</taxon>
        <taxon>eudicotyledons</taxon>
        <taxon>Gunneridae</taxon>
        <taxon>Pentapetalae</taxon>
        <taxon>rosids</taxon>
        <taxon>fabids</taxon>
        <taxon>Fabales</taxon>
        <taxon>Fabaceae</taxon>
        <taxon>Papilionoideae</taxon>
        <taxon>50 kb inversion clade</taxon>
        <taxon>NPAAA clade</taxon>
        <taxon>indigoferoid/millettioid clade</taxon>
        <taxon>Phaseoleae</taxon>
        <taxon>Sphenostylis</taxon>
    </lineage>
</organism>